<evidence type="ECO:0000313" key="2">
    <source>
        <dbReference type="Proteomes" id="UP001626536"/>
    </source>
</evidence>
<dbReference type="EMBL" id="CP136862">
    <property type="protein sequence ID" value="WOJ89236.1"/>
    <property type="molecule type" value="Genomic_DNA"/>
</dbReference>
<proteinExistence type="predicted"/>
<organism evidence="1 2">
    <name type="scientific">Methylocapsa polymorpha</name>
    <dbReference type="NCBI Taxonomy" id="3080828"/>
    <lineage>
        <taxon>Bacteria</taxon>
        <taxon>Pseudomonadati</taxon>
        <taxon>Pseudomonadota</taxon>
        <taxon>Alphaproteobacteria</taxon>
        <taxon>Hyphomicrobiales</taxon>
        <taxon>Beijerinckiaceae</taxon>
        <taxon>Methylocapsa</taxon>
    </lineage>
</organism>
<reference evidence="1 2" key="1">
    <citation type="submission" date="2023-10" db="EMBL/GenBank/DDBJ databases">
        <title>Novel methanotroph of the genus Methylocapsa from a subarctic wetland.</title>
        <authorList>
            <person name="Belova S.E."/>
            <person name="Oshkin I.Y."/>
            <person name="Miroshnikov K."/>
            <person name="Dedysh S.N."/>
        </authorList>
    </citation>
    <scope>NUCLEOTIDE SEQUENCE [LARGE SCALE GENOMIC DNA]</scope>
    <source>
        <strain evidence="1 2">RX1</strain>
    </source>
</reference>
<accession>A0ABZ0HTP2</accession>
<dbReference type="Pfam" id="PF07357">
    <property type="entry name" value="DRAT"/>
    <property type="match status" value="1"/>
</dbReference>
<name>A0ABZ0HTP2_9HYPH</name>
<dbReference type="RefSeq" id="WP_407338680.1">
    <property type="nucleotide sequence ID" value="NZ_CP136862.1"/>
</dbReference>
<gene>
    <name evidence="1" type="ORF">RZS28_15735</name>
</gene>
<dbReference type="Proteomes" id="UP001626536">
    <property type="component" value="Chromosome"/>
</dbReference>
<protein>
    <submittedName>
        <fullName evidence="1">NAD(+)--dinitrogen-reductase ADP-D-ribosyltransferase</fullName>
    </submittedName>
</protein>
<dbReference type="InterPro" id="IPR009953">
    <property type="entry name" value="DRA_trans"/>
</dbReference>
<sequence length="272" mass="30558">MNKEGAVGHSTNLVGLPTHFLASCDFNDQPMPIHIAAAREMNANLFEMLSQAADLQEAGEAFIYYMNAMFGLDPEQREELGRTASGRRRYRSSFLRLIKGWGYDSNGPEGAVFKGWVESRFGIFPTYHKGPIRRISSGSWTSYVEEKMSSRFHNNAIYAQLDLVYEFCQWALAHLVAPKETHVTLYRGVNSFDEHQIQGQCDKQTFVMRLNNLASFSADREVACCFGDIILTARVPLAKLVFFNTLLSMHALNGEAEYLVIGGDYRVAASSL</sequence>
<dbReference type="PROSITE" id="PS51257">
    <property type="entry name" value="PROKAR_LIPOPROTEIN"/>
    <property type="match status" value="1"/>
</dbReference>
<keyword evidence="2" id="KW-1185">Reference proteome</keyword>
<evidence type="ECO:0000313" key="1">
    <source>
        <dbReference type="EMBL" id="WOJ89236.1"/>
    </source>
</evidence>